<keyword evidence="1" id="KW-0732">Signal</keyword>
<protein>
    <submittedName>
        <fullName evidence="2">Putative secreted protein</fullName>
    </submittedName>
</protein>
<feature type="signal peptide" evidence="1">
    <location>
        <begin position="1"/>
        <end position="23"/>
    </location>
</feature>
<reference evidence="2" key="1">
    <citation type="submission" date="2019-12" db="EMBL/GenBank/DDBJ databases">
        <title>An insight into the sialome of adult female Ixodes ricinus ticks feeding for 6 days.</title>
        <authorList>
            <person name="Perner J."/>
            <person name="Ribeiro J.M.C."/>
        </authorList>
    </citation>
    <scope>NUCLEOTIDE SEQUENCE</scope>
    <source>
        <strain evidence="2">Semi-engorged</strain>
        <tissue evidence="2">Salivary glands</tissue>
    </source>
</reference>
<dbReference type="EMBL" id="GIFC01001003">
    <property type="protein sequence ID" value="MXU83086.1"/>
    <property type="molecule type" value="Transcribed_RNA"/>
</dbReference>
<organism evidence="2">
    <name type="scientific">Ixodes ricinus</name>
    <name type="common">Common tick</name>
    <name type="synonym">Acarus ricinus</name>
    <dbReference type="NCBI Taxonomy" id="34613"/>
    <lineage>
        <taxon>Eukaryota</taxon>
        <taxon>Metazoa</taxon>
        <taxon>Ecdysozoa</taxon>
        <taxon>Arthropoda</taxon>
        <taxon>Chelicerata</taxon>
        <taxon>Arachnida</taxon>
        <taxon>Acari</taxon>
        <taxon>Parasitiformes</taxon>
        <taxon>Ixodida</taxon>
        <taxon>Ixodoidea</taxon>
        <taxon>Ixodidae</taxon>
        <taxon>Ixodinae</taxon>
        <taxon>Ixodes</taxon>
    </lineage>
</organism>
<sequence>MFATLCTCFLLPLVPSHVGFVSGMRNEQIIKRFNLEYARGYARGKTRMRDNHASLENTIQRCGEIKTMLFRVP</sequence>
<accession>A0A6B0U4F9</accession>
<feature type="chain" id="PRO_5025467924" evidence="1">
    <location>
        <begin position="24"/>
        <end position="73"/>
    </location>
</feature>
<proteinExistence type="predicted"/>
<evidence type="ECO:0000256" key="1">
    <source>
        <dbReference type="SAM" id="SignalP"/>
    </source>
</evidence>
<dbReference type="AlphaFoldDB" id="A0A6B0U4F9"/>
<name>A0A6B0U4F9_IXORI</name>
<evidence type="ECO:0000313" key="2">
    <source>
        <dbReference type="EMBL" id="MXU83086.1"/>
    </source>
</evidence>